<dbReference type="Pfam" id="PF00772">
    <property type="entry name" value="DnaB"/>
    <property type="match status" value="1"/>
</dbReference>
<keyword evidence="5 12" id="KW-0378">Hydrolase</keyword>
<dbReference type="Gene3D" id="3.40.50.300">
    <property type="entry name" value="P-loop containing nucleotide triphosphate hydrolases"/>
    <property type="match status" value="1"/>
</dbReference>
<evidence type="ECO:0000256" key="5">
    <source>
        <dbReference type="ARBA" id="ARBA00022801"/>
    </source>
</evidence>
<evidence type="ECO:0000256" key="11">
    <source>
        <dbReference type="NCBIfam" id="TIGR00665"/>
    </source>
</evidence>
<dbReference type="GO" id="GO:0006269">
    <property type="term" value="P:DNA replication, synthesis of primer"/>
    <property type="evidence" value="ECO:0007669"/>
    <property type="project" value="UniProtKB-UniRule"/>
</dbReference>
<evidence type="ECO:0000256" key="12">
    <source>
        <dbReference type="RuleBase" id="RU362085"/>
    </source>
</evidence>
<evidence type="ECO:0000313" key="15">
    <source>
        <dbReference type="Proteomes" id="UP000077856"/>
    </source>
</evidence>
<evidence type="ECO:0000256" key="9">
    <source>
        <dbReference type="ARBA" id="ARBA00023235"/>
    </source>
</evidence>
<keyword evidence="6 12" id="KW-0347">Helicase</keyword>
<dbReference type="PROSITE" id="PS51199">
    <property type="entry name" value="SF4_HELICASE"/>
    <property type="match status" value="1"/>
</dbReference>
<dbReference type="Proteomes" id="UP000077856">
    <property type="component" value="Chromosome"/>
</dbReference>
<dbReference type="GO" id="GO:1990077">
    <property type="term" value="C:primosome complex"/>
    <property type="evidence" value="ECO:0007669"/>
    <property type="project" value="UniProtKB-UniRule"/>
</dbReference>
<dbReference type="PANTHER" id="PTHR30153:SF2">
    <property type="entry name" value="REPLICATIVE DNA HELICASE"/>
    <property type="match status" value="1"/>
</dbReference>
<dbReference type="STRING" id="1196031.A361_04315"/>
<sequence length="436" mass="48792">MQGYGLYSQEAEEATVGALFLEDGLIKDCTLRPEHFYLARLKRLMSLILQLDAKGKPVDVISVVEEAGQHNLESIGGSSYITQLAGSVPTVANFTFYQDTVLEYYQKRKAVEIAGRIQEHAQNGDIASTLRDGIHDLMQVEDHLGDDDFCEIMPALVELYGEAEMDLGEMTGIPSGFRNLDRLTGGFQESDLVIVGARPSVGKTAFALNMALNAADQEAALIFSLEMSKKQLLKRMISCKGEISSIKMRNPKRYFNDGDWAHLSGVMGAFGEVNLHIFDQAGMDIQYIWSKVRKARRKYGEGKRILVVIDYLQLIAGDPRHQNRQAEISEISRKLKTMARDLNVAVIALSQLSRGVESRQDKRPMLSDLRESGQIEQDADVIAFLYRDDYYHKESDRKDTIEIILAKQRNGPIGTVRLAFMKEIGKFGDLPPGEFG</sequence>
<dbReference type="InterPro" id="IPR016136">
    <property type="entry name" value="DNA_helicase_N/primase_C"/>
</dbReference>
<feature type="domain" description="SF4 helicase" evidence="13">
    <location>
        <begin position="166"/>
        <end position="434"/>
    </location>
</feature>
<evidence type="ECO:0000256" key="8">
    <source>
        <dbReference type="ARBA" id="ARBA00023125"/>
    </source>
</evidence>
<proteinExistence type="inferred from homology"/>
<dbReference type="KEGG" id="bon:A361_04315"/>
<dbReference type="InterPro" id="IPR027417">
    <property type="entry name" value="P-loop_NTPase"/>
</dbReference>
<protein>
    <recommendedName>
        <fullName evidence="11 12">Replicative DNA helicase</fullName>
        <ecNumber evidence="11 12">5.6.2.3</ecNumber>
    </recommendedName>
</protein>
<dbReference type="EMBL" id="CP015506">
    <property type="protein sequence ID" value="AND38370.1"/>
    <property type="molecule type" value="Genomic_DNA"/>
</dbReference>
<evidence type="ECO:0000256" key="3">
    <source>
        <dbReference type="ARBA" id="ARBA00022705"/>
    </source>
</evidence>
<evidence type="ECO:0000256" key="2">
    <source>
        <dbReference type="ARBA" id="ARBA00022515"/>
    </source>
</evidence>
<evidence type="ECO:0000256" key="7">
    <source>
        <dbReference type="ARBA" id="ARBA00022840"/>
    </source>
</evidence>
<dbReference type="SUPFAM" id="SSF52540">
    <property type="entry name" value="P-loop containing nucleoside triphosphate hydrolases"/>
    <property type="match status" value="1"/>
</dbReference>
<comment type="catalytic activity">
    <reaction evidence="10 12">
        <text>ATP + H2O = ADP + phosphate + H(+)</text>
        <dbReference type="Rhea" id="RHEA:13065"/>
        <dbReference type="ChEBI" id="CHEBI:15377"/>
        <dbReference type="ChEBI" id="CHEBI:15378"/>
        <dbReference type="ChEBI" id="CHEBI:30616"/>
        <dbReference type="ChEBI" id="CHEBI:43474"/>
        <dbReference type="ChEBI" id="CHEBI:456216"/>
        <dbReference type="EC" id="5.6.2.3"/>
    </reaction>
</comment>
<dbReference type="Pfam" id="PF03796">
    <property type="entry name" value="DnaB_C"/>
    <property type="match status" value="1"/>
</dbReference>
<organism evidence="14 15">
    <name type="scientific">Cytobacillus oceanisediminis 2691</name>
    <dbReference type="NCBI Taxonomy" id="1196031"/>
    <lineage>
        <taxon>Bacteria</taxon>
        <taxon>Bacillati</taxon>
        <taxon>Bacillota</taxon>
        <taxon>Bacilli</taxon>
        <taxon>Bacillales</taxon>
        <taxon>Bacillaceae</taxon>
        <taxon>Cytobacillus</taxon>
    </lineage>
</organism>
<dbReference type="EC" id="5.6.2.3" evidence="11 12"/>
<name>A0A160M7B3_9BACI</name>
<evidence type="ECO:0000256" key="10">
    <source>
        <dbReference type="ARBA" id="ARBA00048954"/>
    </source>
</evidence>
<dbReference type="InterPro" id="IPR036185">
    <property type="entry name" value="DNA_heli_DnaB-like_N_sf"/>
</dbReference>
<dbReference type="InterPro" id="IPR007694">
    <property type="entry name" value="DNA_helicase_DnaB-like_C"/>
</dbReference>
<dbReference type="FunFam" id="3.40.50.300:FF:000351">
    <property type="entry name" value="Replicative DNA helicase"/>
    <property type="match status" value="1"/>
</dbReference>
<evidence type="ECO:0000259" key="13">
    <source>
        <dbReference type="PROSITE" id="PS51199"/>
    </source>
</evidence>
<dbReference type="GO" id="GO:0005829">
    <property type="term" value="C:cytosol"/>
    <property type="evidence" value="ECO:0007669"/>
    <property type="project" value="TreeGrafter"/>
</dbReference>
<dbReference type="GO" id="GO:0016887">
    <property type="term" value="F:ATP hydrolysis activity"/>
    <property type="evidence" value="ECO:0007669"/>
    <property type="project" value="RHEA"/>
</dbReference>
<keyword evidence="3 12" id="KW-0235">DNA replication</keyword>
<dbReference type="InterPro" id="IPR007693">
    <property type="entry name" value="DNA_helicase_DnaB-like_N"/>
</dbReference>
<reference evidence="14 15" key="1">
    <citation type="submission" date="2016-04" db="EMBL/GenBank/DDBJ databases">
        <title>Complete genome sequence of Bacillus oceanisediminis strain 2691.</title>
        <authorList>
            <person name="Jeong H."/>
            <person name="Kim H.J."/>
            <person name="Lee D.-W."/>
        </authorList>
    </citation>
    <scope>NUCLEOTIDE SEQUENCE [LARGE SCALE GENOMIC DNA]</scope>
    <source>
        <strain evidence="14 15">2691</strain>
    </source>
</reference>
<dbReference type="PANTHER" id="PTHR30153">
    <property type="entry name" value="REPLICATIVE DNA HELICASE DNAB"/>
    <property type="match status" value="1"/>
</dbReference>
<dbReference type="GO" id="GO:0005524">
    <property type="term" value="F:ATP binding"/>
    <property type="evidence" value="ECO:0007669"/>
    <property type="project" value="UniProtKB-UniRule"/>
</dbReference>
<keyword evidence="7 12" id="KW-0067">ATP-binding</keyword>
<keyword evidence="2 12" id="KW-0639">Primosome</keyword>
<keyword evidence="9" id="KW-0413">Isomerase</keyword>
<dbReference type="CDD" id="cd00984">
    <property type="entry name" value="DnaB_C"/>
    <property type="match status" value="1"/>
</dbReference>
<comment type="function">
    <text evidence="12">The main replicative DNA helicase, it participates in initiation and elongation during chromosome replication. Travels ahead of the DNA replisome, separating dsDNA into templates for DNA synthesis. A processive ATP-dependent 5'-3' DNA helicase it has DNA-dependent ATPase activity.</text>
</comment>
<dbReference type="SUPFAM" id="SSF48024">
    <property type="entry name" value="N-terminal domain of DnaB helicase"/>
    <property type="match status" value="1"/>
</dbReference>
<dbReference type="InterPro" id="IPR007692">
    <property type="entry name" value="DNA_helicase_DnaB"/>
</dbReference>
<evidence type="ECO:0000256" key="1">
    <source>
        <dbReference type="ARBA" id="ARBA00008428"/>
    </source>
</evidence>
<evidence type="ECO:0000256" key="4">
    <source>
        <dbReference type="ARBA" id="ARBA00022741"/>
    </source>
</evidence>
<gene>
    <name evidence="14" type="ORF">A361_04315</name>
</gene>
<dbReference type="GO" id="GO:0003677">
    <property type="term" value="F:DNA binding"/>
    <property type="evidence" value="ECO:0007669"/>
    <property type="project" value="UniProtKB-UniRule"/>
</dbReference>
<evidence type="ECO:0000256" key="6">
    <source>
        <dbReference type="ARBA" id="ARBA00022806"/>
    </source>
</evidence>
<evidence type="ECO:0000313" key="14">
    <source>
        <dbReference type="EMBL" id="AND38370.1"/>
    </source>
</evidence>
<dbReference type="NCBIfam" id="TIGR00665">
    <property type="entry name" value="DnaB"/>
    <property type="match status" value="1"/>
</dbReference>
<dbReference type="RefSeq" id="WP_019379422.1">
    <property type="nucleotide sequence ID" value="NZ_CP015506.1"/>
</dbReference>
<dbReference type="GO" id="GO:0043139">
    <property type="term" value="F:5'-3' DNA helicase activity"/>
    <property type="evidence" value="ECO:0007669"/>
    <property type="project" value="UniProtKB-EC"/>
</dbReference>
<comment type="similarity">
    <text evidence="1 12">Belongs to the helicase family. DnaB subfamily.</text>
</comment>
<keyword evidence="4 12" id="KW-0547">Nucleotide-binding</keyword>
<keyword evidence="8 12" id="KW-0238">DNA-binding</keyword>
<dbReference type="eggNOG" id="COG0305">
    <property type="taxonomic scope" value="Bacteria"/>
</dbReference>
<dbReference type="Gene3D" id="1.10.860.10">
    <property type="entry name" value="DNAb Helicase, Chain A"/>
    <property type="match status" value="1"/>
</dbReference>
<dbReference type="AlphaFoldDB" id="A0A160M7B3"/>
<accession>A0A160M7B3</accession>